<feature type="domain" description="Trimeric autotransporter adhesin YadA-like stalk" evidence="3">
    <location>
        <begin position="1298"/>
        <end position="1339"/>
    </location>
</feature>
<feature type="domain" description="Trimeric autotransporter adhesin YadA-like head" evidence="2">
    <location>
        <begin position="868"/>
        <end position="891"/>
    </location>
</feature>
<feature type="domain" description="Trimeric autotransporter adhesin YadA-like stalk" evidence="3">
    <location>
        <begin position="1571"/>
        <end position="1611"/>
    </location>
</feature>
<dbReference type="Gene3D" id="2.150.10.10">
    <property type="entry name" value="Serralysin-like metalloprotease, C-terminal"/>
    <property type="match status" value="9"/>
</dbReference>
<feature type="domain" description="Trimeric autotransporter adhesin YadA-like head" evidence="2">
    <location>
        <begin position="1122"/>
        <end position="1148"/>
    </location>
</feature>
<evidence type="ECO:0000259" key="4">
    <source>
        <dbReference type="Pfam" id="PF13018"/>
    </source>
</evidence>
<feature type="domain" description="Trimeric autotransporter adhesin YadA-like head" evidence="2">
    <location>
        <begin position="1420"/>
        <end position="1446"/>
    </location>
</feature>
<dbReference type="Pfam" id="PF05658">
    <property type="entry name" value="YadA_head"/>
    <property type="match status" value="12"/>
</dbReference>
<dbReference type="SUPFAM" id="SSF101967">
    <property type="entry name" value="Adhesin YadA, collagen-binding domain"/>
    <property type="match status" value="11"/>
</dbReference>
<proteinExistence type="predicted"/>
<keyword evidence="1" id="KW-0812">Transmembrane</keyword>
<feature type="domain" description="Trimeric autotransporter adhesin YadA-like head" evidence="2">
    <location>
        <begin position="326"/>
        <end position="352"/>
    </location>
</feature>
<feature type="transmembrane region" description="Helical" evidence="1">
    <location>
        <begin position="33"/>
        <end position="57"/>
    </location>
</feature>
<protein>
    <submittedName>
        <fullName evidence="5">Head domain of trimeric autotransporter adhesin</fullName>
    </submittedName>
</protein>
<organism evidence="5 6">
    <name type="scientific">Paraburkholderia steynii</name>
    <dbReference type="NCBI Taxonomy" id="1245441"/>
    <lineage>
        <taxon>Bacteria</taxon>
        <taxon>Pseudomonadati</taxon>
        <taxon>Pseudomonadota</taxon>
        <taxon>Betaproteobacteria</taxon>
        <taxon>Burkholderiales</taxon>
        <taxon>Burkholderiaceae</taxon>
        <taxon>Paraburkholderia</taxon>
    </lineage>
</organism>
<feature type="domain" description="Trimeric autotransporter adhesin YadA-like stalk" evidence="3">
    <location>
        <begin position="1056"/>
        <end position="1096"/>
    </location>
</feature>
<sequence>MNRTYKSVWNEAAGTYVAAAENTRAQGKKSSRCALNIASAAIASAVTFGSYGAAWAANPGLTPKPTSSAANLSTPTPSSEWFCFLFWCGGGGGSTTNITYNGVNAQDAYAYTYDRNNLKYFHVQSSLSDSSATGGDAIAIGGGAQANGVSKNGTTYGSEGANTGNGPIAIGGASLAQGAANVAVGVNAIADGLYHAVAVGGDADAADVYTVALGGHSLAAASTSTALGSHASALAAGSVALGEGSVATRSNTVSVGKQGGERQITNVAAGSAGTDAVNVDQLNAAIAAGGSGGGGGGSGGGGGNTINLPPDLKYFHASSTLGDASAAGPETVAVGGNATALAANSVSLGSNSVADRANTVSVGNDLTNRQITHLAAGTADTDAVNVGQLNTTVQNAITGGALPNLVVYDSAAHNALTLGGVGATQPVRLMNVAPGAITQNSTDAINGSQMFQLAQATQQGFNDVGNGMNALAQSTATALGGNSSANTPDGSITPPSYKIGDQTYHNVGEALDALAANGGSGGGGSANSVNYDTAAHNIVTLGGTLAHAPVALTNVANGAINANSTDAINGKQMYATTSTVANAIGAGASVKADGTLAAPSYVISGVTYNDMGSAINAIGAVGQDVQITAKYVKVSSTASQALSNGVETTAIGGAAYASGDRSVAIGTGARAQYDDSVALGSNAQVYDSNTVSVGRKGGEKRVTNVADGVSATDAATVGQLTALQKALSTTSPMVHSMLLTDTSVLDYIKVSPNVMTGAPTSVSNDLNAMAIGPSANASGTNALAVGAGAGAARTGSTAVGSGAAALAVNSTVIGQGASTGFNALNGVSIGYMADAENANSLGFGSFSIAGGMGSVALGYNALVFNAATNAMALGTGATATTAGSIALGTGSIADRANTISVGNATAQRQIVNVAAGTANTDAVNVSQLKGVTSTLGGGATVAGDGSITKPAYVIGGTTYNDVGSALDAAAGSGSADAVKYDTAAHNRVTLGGTSATSPVKLTNVAAGSANSDAVNVKQLKDLGATVDTNGNVTNGFVAYDDATNANVTLKGASGTKIKNVAAGTLSAASMDAVNGSQLYQTNQNVANVSANVSNINTIVNNIAAGGGIKYFHANTTLADSQAGGADSVAIGGNAQGTTTGSVALGSNARVTANNAVAIGYNAVADRANTVSVGANGAERQIVNVAAGSTNTDAVNLKQLKDLGATVDPNGNVTNSFVAYDDATKSKVTLGGVAATTPVKVANVAAGSANNDAVNVKQLKDLGATVDTNGNVTNSFVAYDDATKSKVTLGGVAATTPVKVANVAAGSANNDAVNVKQLKDLGATVDTSGNVTNGFVAYDDASKATVTLKGASGTKIVNVAPGAITSASKDAVNGSQLYQTNQNVANIGASVNNVTNYYNTLVEGGGIKYFHANSALGDSLASADDAIAIGGNAQASASASIALGANTHATAANAVALGSGSVADRANTISVGASGAERQVVNVAAGTANTDAVNVSQLKGITTVLGGGSDVAADGSIKKPQYVINGTTYNDVGLAIDAAAQTGGTAVDAVRYDTSAHNKVTLGGIGATSPVKLTNVAAGSANSDAVNVKQLKDLGANVDTNGNVTNGFVAYDDSTGAGVTLKGASGTKIKNVMAGVLSESSMEAVNGSQLYQTNQNVANLAGNFNNMSDTLNNLNDGGGLKYFHANSALADSQAGGANSVAIGGNAQATTADSVALGSNARTTAANAVALGSGSLADRANSVS</sequence>
<feature type="domain" description="ESPR" evidence="4">
    <location>
        <begin position="1"/>
        <end position="48"/>
    </location>
</feature>
<dbReference type="RefSeq" id="WP_279634520.1">
    <property type="nucleotide sequence ID" value="NZ_FNDI01000056.1"/>
</dbReference>
<feature type="domain" description="Trimeric autotransporter adhesin YadA-like stalk" evidence="3">
    <location>
        <begin position="553"/>
        <end position="593"/>
    </location>
</feature>
<feature type="domain" description="Trimeric autotransporter adhesin YadA-like head" evidence="2">
    <location>
        <begin position="1151"/>
        <end position="1175"/>
    </location>
</feature>
<feature type="domain" description="Trimeric autotransporter adhesin YadA-like head" evidence="2">
    <location>
        <begin position="644"/>
        <end position="669"/>
    </location>
</feature>
<name>A0A7Z7BL49_9BURK</name>
<feature type="domain" description="Trimeric autotransporter adhesin YadA-like head" evidence="2">
    <location>
        <begin position="767"/>
        <end position="789"/>
    </location>
</feature>
<keyword evidence="6" id="KW-1185">Reference proteome</keyword>
<feature type="domain" description="Trimeric autotransporter adhesin YadA-like stalk" evidence="3">
    <location>
        <begin position="429"/>
        <end position="470"/>
    </location>
</feature>
<evidence type="ECO:0000259" key="2">
    <source>
        <dbReference type="Pfam" id="PF05658"/>
    </source>
</evidence>
<dbReference type="Gene3D" id="1.20.5.170">
    <property type="match status" value="5"/>
</dbReference>
<feature type="domain" description="Trimeric autotransporter adhesin YadA-like head" evidence="2">
    <location>
        <begin position="674"/>
        <end position="694"/>
    </location>
</feature>
<gene>
    <name evidence="5" type="ORF">SAMN04487926_15625</name>
</gene>
<evidence type="ECO:0000256" key="1">
    <source>
        <dbReference type="SAM" id="Phobius"/>
    </source>
</evidence>
<dbReference type="Pfam" id="PF05662">
    <property type="entry name" value="YadA_stalk"/>
    <property type="match status" value="15"/>
</dbReference>
<dbReference type="Gene3D" id="6.10.250.2040">
    <property type="match status" value="5"/>
</dbReference>
<feature type="domain" description="Trimeric autotransporter adhesin YadA-like stalk" evidence="3">
    <location>
        <begin position="263"/>
        <end position="304"/>
    </location>
</feature>
<feature type="domain" description="Trimeric autotransporter adhesin YadA-like stalk" evidence="3">
    <location>
        <begin position="701"/>
        <end position="730"/>
    </location>
</feature>
<keyword evidence="1" id="KW-1133">Transmembrane helix</keyword>
<dbReference type="Pfam" id="PF13018">
    <property type="entry name" value="ESPR"/>
    <property type="match status" value="1"/>
</dbReference>
<dbReference type="InterPro" id="IPR024973">
    <property type="entry name" value="ESPR"/>
</dbReference>
<dbReference type="EMBL" id="FNDI01000056">
    <property type="protein sequence ID" value="SDJ50428.1"/>
    <property type="molecule type" value="Genomic_DNA"/>
</dbReference>
<feature type="non-terminal residue" evidence="5">
    <location>
        <position position="1742"/>
    </location>
</feature>
<dbReference type="GO" id="GO:0019867">
    <property type="term" value="C:outer membrane"/>
    <property type="evidence" value="ECO:0007669"/>
    <property type="project" value="InterPro"/>
</dbReference>
<feature type="domain" description="Trimeric autotransporter adhesin YadA-like stalk" evidence="3">
    <location>
        <begin position="1239"/>
        <end position="1280"/>
    </location>
</feature>
<feature type="domain" description="Trimeric autotransporter adhesin YadA-like stalk" evidence="3">
    <location>
        <begin position="370"/>
        <end position="400"/>
    </location>
</feature>
<feature type="domain" description="Trimeric autotransporter adhesin YadA-like head" evidence="2">
    <location>
        <begin position="835"/>
        <end position="861"/>
    </location>
</feature>
<dbReference type="InterPro" id="IPR011049">
    <property type="entry name" value="Serralysin-like_metalloprot_C"/>
</dbReference>
<feature type="domain" description="Trimeric autotransporter adhesin YadA-like head" evidence="2">
    <location>
        <begin position="794"/>
        <end position="817"/>
    </location>
</feature>
<feature type="domain" description="Trimeric autotransporter adhesin YadA-like head" evidence="2">
    <location>
        <begin position="1693"/>
        <end position="1719"/>
    </location>
</feature>
<evidence type="ECO:0000259" key="3">
    <source>
        <dbReference type="Pfam" id="PF05662"/>
    </source>
</evidence>
<feature type="domain" description="Trimeric autotransporter adhesin YadA-like stalk" evidence="3">
    <location>
        <begin position="1627"/>
        <end position="1669"/>
    </location>
</feature>
<evidence type="ECO:0000313" key="5">
    <source>
        <dbReference type="EMBL" id="SDJ50428.1"/>
    </source>
</evidence>
<feature type="domain" description="Trimeric autotransporter adhesin YadA-like stalk" evidence="3">
    <location>
        <begin position="1000"/>
        <end position="1041"/>
    </location>
</feature>
<evidence type="ECO:0000313" key="6">
    <source>
        <dbReference type="Proteomes" id="UP000198900"/>
    </source>
</evidence>
<feature type="domain" description="Trimeric autotransporter adhesin YadA-like stalk" evidence="3">
    <location>
        <begin position="1354"/>
        <end position="1398"/>
    </location>
</feature>
<feature type="domain" description="Trimeric autotransporter adhesin YadA-like stalk" evidence="3">
    <location>
        <begin position="1180"/>
        <end position="1221"/>
    </location>
</feature>
<feature type="domain" description="Trimeric autotransporter adhesin YadA-like stalk" evidence="3">
    <location>
        <begin position="1478"/>
        <end position="1516"/>
    </location>
</feature>
<comment type="caution">
    <text evidence="5">The sequence shown here is derived from an EMBL/GenBank/DDBJ whole genome shotgun (WGS) entry which is preliminary data.</text>
</comment>
<dbReference type="Proteomes" id="UP000198900">
    <property type="component" value="Unassembled WGS sequence"/>
</dbReference>
<feature type="domain" description="Trimeric autotransporter adhesin YadA-like head" evidence="2">
    <location>
        <begin position="222"/>
        <end position="242"/>
    </location>
</feature>
<dbReference type="Gene3D" id="2.60.40.4050">
    <property type="match status" value="2"/>
</dbReference>
<dbReference type="InterPro" id="IPR008640">
    <property type="entry name" value="Adhesin_Head_dom"/>
</dbReference>
<accession>A0A7Z7BL49</accession>
<feature type="domain" description="Trimeric autotransporter adhesin YadA-like stalk" evidence="3">
    <location>
        <begin position="909"/>
        <end position="947"/>
    </location>
</feature>
<dbReference type="InterPro" id="IPR008635">
    <property type="entry name" value="Coiled_stalk_dom"/>
</dbReference>
<keyword evidence="1" id="KW-0472">Membrane</keyword>
<reference evidence="5" key="1">
    <citation type="submission" date="2016-10" db="EMBL/GenBank/DDBJ databases">
        <authorList>
            <person name="Varghese N."/>
            <person name="Submissions S."/>
        </authorList>
    </citation>
    <scope>NUCLEOTIDE SEQUENCE [LARGE SCALE GENOMIC DNA]</scope>
    <source>
        <strain evidence="5">YR281</strain>
    </source>
</reference>